<dbReference type="AlphaFoldDB" id="W6U8W5"/>
<organism evidence="1 2">
    <name type="scientific">Echinococcus granulosus</name>
    <name type="common">Hydatid tapeworm</name>
    <dbReference type="NCBI Taxonomy" id="6210"/>
    <lineage>
        <taxon>Eukaryota</taxon>
        <taxon>Metazoa</taxon>
        <taxon>Spiralia</taxon>
        <taxon>Lophotrochozoa</taxon>
        <taxon>Platyhelminthes</taxon>
        <taxon>Cestoda</taxon>
        <taxon>Eucestoda</taxon>
        <taxon>Cyclophyllidea</taxon>
        <taxon>Taeniidae</taxon>
        <taxon>Echinococcus</taxon>
        <taxon>Echinococcus granulosus group</taxon>
    </lineage>
</organism>
<reference evidence="1 2" key="1">
    <citation type="journal article" date="2013" name="Nat. Genet.">
        <title>The genome of the hydatid tapeworm Echinococcus granulosus.</title>
        <authorList>
            <person name="Zheng H."/>
            <person name="Zhang W."/>
            <person name="Zhang L."/>
            <person name="Zhang Z."/>
            <person name="Li J."/>
            <person name="Lu G."/>
            <person name="Zhu Y."/>
            <person name="Wang Y."/>
            <person name="Huang Y."/>
            <person name="Liu J."/>
            <person name="Kang H."/>
            <person name="Chen J."/>
            <person name="Wang L."/>
            <person name="Chen A."/>
            <person name="Yu S."/>
            <person name="Gao Z."/>
            <person name="Jin L."/>
            <person name="Gu W."/>
            <person name="Wang Z."/>
            <person name="Zhao L."/>
            <person name="Shi B."/>
            <person name="Wen H."/>
            <person name="Lin R."/>
            <person name="Jones M.K."/>
            <person name="Brejova B."/>
            <person name="Vinar T."/>
            <person name="Zhao G."/>
            <person name="McManus D.P."/>
            <person name="Chen Z."/>
            <person name="Zhou Y."/>
            <person name="Wang S."/>
        </authorList>
    </citation>
    <scope>NUCLEOTIDE SEQUENCE [LARGE SCALE GENOMIC DNA]</scope>
</reference>
<name>W6U8W5_ECHGR</name>
<sequence length="249" mass="28876">MLAGGIQIVKNESLRIAKKIKSFMVLQNEKVLVYLTCITPQYMHAHIHVYARVYIALFDKAISKNLDSPKTKPNHVNLVCRTIPQATNLDFCSLVFFVSFDNSAKDMSIDVFLNPVCLFSLADESTYLTVRLSCVLSLSFLHTYIRIYAENNNLEIGAPENCYSNNKYVVSYNNICIALEFVYFFYSHPCSPFVHLMAIYPFQVRSVNDFVDKSRRHVDFLRFRTFGQVKLFFHLRSLKWVNAYILTSR</sequence>
<dbReference type="CTD" id="36345929"/>
<dbReference type="GeneID" id="36345929"/>
<gene>
    <name evidence="1" type="ORF">EGR_10214</name>
</gene>
<evidence type="ECO:0000313" key="2">
    <source>
        <dbReference type="Proteomes" id="UP000019149"/>
    </source>
</evidence>
<protein>
    <submittedName>
        <fullName evidence="1">Uncharacterized protein</fullName>
    </submittedName>
</protein>
<proteinExistence type="predicted"/>
<dbReference type="EMBL" id="APAU02000199">
    <property type="protein sequence ID" value="EUB54932.1"/>
    <property type="molecule type" value="Genomic_DNA"/>
</dbReference>
<keyword evidence="2" id="KW-1185">Reference proteome</keyword>
<accession>W6U8W5</accession>
<dbReference type="Proteomes" id="UP000019149">
    <property type="component" value="Unassembled WGS sequence"/>
</dbReference>
<evidence type="ECO:0000313" key="1">
    <source>
        <dbReference type="EMBL" id="EUB54932.1"/>
    </source>
</evidence>
<dbReference type="KEGG" id="egl:EGR_10214"/>
<dbReference type="RefSeq" id="XP_024346128.1">
    <property type="nucleotide sequence ID" value="XM_024499463.1"/>
</dbReference>
<comment type="caution">
    <text evidence="1">The sequence shown here is derived from an EMBL/GenBank/DDBJ whole genome shotgun (WGS) entry which is preliminary data.</text>
</comment>